<organism evidence="2 3">
    <name type="scientific">Suillus luteus UH-Slu-Lm8-n1</name>
    <dbReference type="NCBI Taxonomy" id="930992"/>
    <lineage>
        <taxon>Eukaryota</taxon>
        <taxon>Fungi</taxon>
        <taxon>Dikarya</taxon>
        <taxon>Basidiomycota</taxon>
        <taxon>Agaricomycotina</taxon>
        <taxon>Agaricomycetes</taxon>
        <taxon>Agaricomycetidae</taxon>
        <taxon>Boletales</taxon>
        <taxon>Suillineae</taxon>
        <taxon>Suillaceae</taxon>
        <taxon>Suillus</taxon>
    </lineage>
</organism>
<name>A0A0D0AXA3_9AGAM</name>
<protein>
    <submittedName>
        <fullName evidence="2">Uncharacterized protein</fullName>
    </submittedName>
</protein>
<feature type="compositionally biased region" description="Low complexity" evidence="1">
    <location>
        <begin position="68"/>
        <end position="79"/>
    </location>
</feature>
<feature type="region of interest" description="Disordered" evidence="1">
    <location>
        <begin position="56"/>
        <end position="79"/>
    </location>
</feature>
<keyword evidence="3" id="KW-1185">Reference proteome</keyword>
<gene>
    <name evidence="2" type="ORF">CY34DRAFT_811272</name>
</gene>
<dbReference type="AlphaFoldDB" id="A0A0D0AXA3"/>
<evidence type="ECO:0000313" key="2">
    <source>
        <dbReference type="EMBL" id="KIK36478.1"/>
    </source>
</evidence>
<evidence type="ECO:0000313" key="3">
    <source>
        <dbReference type="Proteomes" id="UP000054485"/>
    </source>
</evidence>
<dbReference type="InParanoid" id="A0A0D0AXA3"/>
<accession>A0A0D0AXA3</accession>
<evidence type="ECO:0000256" key="1">
    <source>
        <dbReference type="SAM" id="MobiDB-lite"/>
    </source>
</evidence>
<sequence length="79" mass="8322">MKLNAHGPIDRTGDNSYAYFDVPCNSKAFSTPVFNVSTSFRSPSSDPATLSNTFANPLKISASPPPTNSASPSISATNR</sequence>
<reference evidence="3" key="2">
    <citation type="submission" date="2015-01" db="EMBL/GenBank/DDBJ databases">
        <title>Evolutionary Origins and Diversification of the Mycorrhizal Mutualists.</title>
        <authorList>
            <consortium name="DOE Joint Genome Institute"/>
            <consortium name="Mycorrhizal Genomics Consortium"/>
            <person name="Kohler A."/>
            <person name="Kuo A."/>
            <person name="Nagy L.G."/>
            <person name="Floudas D."/>
            <person name="Copeland A."/>
            <person name="Barry K.W."/>
            <person name="Cichocki N."/>
            <person name="Veneault-Fourrey C."/>
            <person name="LaButti K."/>
            <person name="Lindquist E.A."/>
            <person name="Lipzen A."/>
            <person name="Lundell T."/>
            <person name="Morin E."/>
            <person name="Murat C."/>
            <person name="Riley R."/>
            <person name="Ohm R."/>
            <person name="Sun H."/>
            <person name="Tunlid A."/>
            <person name="Henrissat B."/>
            <person name="Grigoriev I.V."/>
            <person name="Hibbett D.S."/>
            <person name="Martin F."/>
        </authorList>
    </citation>
    <scope>NUCLEOTIDE SEQUENCE [LARGE SCALE GENOMIC DNA]</scope>
    <source>
        <strain evidence="3">UH-Slu-Lm8-n1</strain>
    </source>
</reference>
<proteinExistence type="predicted"/>
<reference evidence="2 3" key="1">
    <citation type="submission" date="2014-04" db="EMBL/GenBank/DDBJ databases">
        <authorList>
            <consortium name="DOE Joint Genome Institute"/>
            <person name="Kuo A."/>
            <person name="Ruytinx J."/>
            <person name="Rineau F."/>
            <person name="Colpaert J."/>
            <person name="Kohler A."/>
            <person name="Nagy L.G."/>
            <person name="Floudas D."/>
            <person name="Copeland A."/>
            <person name="Barry K.W."/>
            <person name="Cichocki N."/>
            <person name="Veneault-Fourrey C."/>
            <person name="LaButti K."/>
            <person name="Lindquist E.A."/>
            <person name="Lipzen A."/>
            <person name="Lundell T."/>
            <person name="Morin E."/>
            <person name="Murat C."/>
            <person name="Sun H."/>
            <person name="Tunlid A."/>
            <person name="Henrissat B."/>
            <person name="Grigoriev I.V."/>
            <person name="Hibbett D.S."/>
            <person name="Martin F."/>
            <person name="Nordberg H.P."/>
            <person name="Cantor M.N."/>
            <person name="Hua S.X."/>
        </authorList>
    </citation>
    <scope>NUCLEOTIDE SEQUENCE [LARGE SCALE GENOMIC DNA]</scope>
    <source>
        <strain evidence="2 3">UH-Slu-Lm8-n1</strain>
    </source>
</reference>
<dbReference type="Proteomes" id="UP000054485">
    <property type="component" value="Unassembled WGS sequence"/>
</dbReference>
<dbReference type="EMBL" id="KN835526">
    <property type="protein sequence ID" value="KIK36478.1"/>
    <property type="molecule type" value="Genomic_DNA"/>
</dbReference>
<dbReference type="HOGENOM" id="CLU_2607607_0_0_1"/>